<keyword evidence="5" id="KW-1185">Reference proteome</keyword>
<name>A0AAE9JNK1_CAEBR</name>
<accession>A0AAE9JNK1</accession>
<dbReference type="Pfam" id="PF19040">
    <property type="entry name" value="SGNH"/>
    <property type="match status" value="1"/>
</dbReference>
<evidence type="ECO:0000259" key="2">
    <source>
        <dbReference type="Pfam" id="PF01757"/>
    </source>
</evidence>
<feature type="transmembrane region" description="Helical" evidence="1">
    <location>
        <begin position="239"/>
        <end position="256"/>
    </location>
</feature>
<feature type="domain" description="SGNH" evidence="3">
    <location>
        <begin position="309"/>
        <end position="547"/>
    </location>
</feature>
<evidence type="ECO:0008006" key="6">
    <source>
        <dbReference type="Google" id="ProtNLM"/>
    </source>
</evidence>
<dbReference type="PANTHER" id="PTHR23028:SF124">
    <property type="entry name" value="ACYL_TRANSF_3 DOMAIN-CONTAINING PROTEIN-RELATED"/>
    <property type="match status" value="1"/>
</dbReference>
<keyword evidence="1" id="KW-1133">Transmembrane helix</keyword>
<reference evidence="4 5" key="1">
    <citation type="submission" date="2022-04" db="EMBL/GenBank/DDBJ databases">
        <title>Chromosome-level reference genomes for two strains of Caenorhabditis briggsae: an improved platform for comparative genomics.</title>
        <authorList>
            <person name="Stevens L."/>
            <person name="Andersen E."/>
        </authorList>
    </citation>
    <scope>NUCLEOTIDE SEQUENCE [LARGE SCALE GENOMIC DNA]</scope>
    <source>
        <strain evidence="4">VX34</strain>
        <tissue evidence="4">Whole-organism</tissue>
    </source>
</reference>
<feature type="domain" description="Acyltransferase 3" evidence="2">
    <location>
        <begin position="9"/>
        <end position="176"/>
    </location>
</feature>
<evidence type="ECO:0000313" key="4">
    <source>
        <dbReference type="EMBL" id="UMM37346.1"/>
    </source>
</evidence>
<dbReference type="InterPro" id="IPR002656">
    <property type="entry name" value="Acyl_transf_3_dom"/>
</dbReference>
<dbReference type="InterPro" id="IPR043968">
    <property type="entry name" value="SGNH"/>
</dbReference>
<protein>
    <recommendedName>
        <fullName evidence="6">Acyl_transf_3 domain-containing protein</fullName>
    </recommendedName>
</protein>
<proteinExistence type="predicted"/>
<gene>
    <name evidence="4" type="ORF">L5515_009134</name>
</gene>
<dbReference type="PANTHER" id="PTHR23028">
    <property type="entry name" value="ACETYLTRANSFERASE"/>
    <property type="match status" value="1"/>
</dbReference>
<dbReference type="InterPro" id="IPR050879">
    <property type="entry name" value="Acyltransferase_3"/>
</dbReference>
<evidence type="ECO:0000313" key="5">
    <source>
        <dbReference type="Proteomes" id="UP000829354"/>
    </source>
</evidence>
<dbReference type="GO" id="GO:0016747">
    <property type="term" value="F:acyltransferase activity, transferring groups other than amino-acyl groups"/>
    <property type="evidence" value="ECO:0007669"/>
    <property type="project" value="InterPro"/>
</dbReference>
<sequence>MKPISQKRADLQGIRGIAIISVVGFHFFPEYCPNGYLGVDQFFVLSGYLMCMLLQKSDPTHPCSLIVLFYSKRMKRIIPSYFLIIFLSLISLYAIFPETSWATNQNSGARALVFVSNQPKSLEGDYFQMLSVAIDIFTHTWSLSVEVQFYLMIPLIYLIGEKLSRSLLILLFYPIVLDSRILRLIITIATGLLISISKADQRILSNPILTYFGDISYLFYLVHWPIYAYWKLATTKDQHTLLILLAASVFFPFSFMKQLKNALINKEKLVYDQPMMEQLDHGNLTLDDAARLNHFWNVKDYLNLMVPTCRYESPYGPFGWCHHKTDGLSGTYKVMTIGNSWTANHANVFYQECGHIAKSFLQGAASACEPLYPTRLSRACRSNFTNFEERIRQEKPDFVFMFTRFVTIGDPFPPNVTVSDNDTIYETMKEQMLKFIPNISRRLYILDAMPRPNVEYIEKIVPMLKEKVPMEQIDNLLVNQTLYQTARQRYAKIAKDCGPTCVFVDYDPIFWNSTSGTFRFYDEIGRSYLSTSTHLTPRGLEHIRNVWTDVCRRIL</sequence>
<keyword evidence="1" id="KW-0812">Transmembrane</keyword>
<evidence type="ECO:0000259" key="3">
    <source>
        <dbReference type="Pfam" id="PF19040"/>
    </source>
</evidence>
<evidence type="ECO:0000256" key="1">
    <source>
        <dbReference type="SAM" id="Phobius"/>
    </source>
</evidence>
<dbReference type="Proteomes" id="UP000829354">
    <property type="component" value="Chromosome V"/>
</dbReference>
<dbReference type="Pfam" id="PF01757">
    <property type="entry name" value="Acyl_transf_3"/>
    <property type="match status" value="1"/>
</dbReference>
<dbReference type="EMBL" id="CP092624">
    <property type="protein sequence ID" value="UMM37346.1"/>
    <property type="molecule type" value="Genomic_DNA"/>
</dbReference>
<feature type="transmembrane region" description="Helical" evidence="1">
    <location>
        <begin position="208"/>
        <end position="227"/>
    </location>
</feature>
<dbReference type="AlphaFoldDB" id="A0AAE9JNK1"/>
<feature type="transmembrane region" description="Helical" evidence="1">
    <location>
        <begin position="76"/>
        <end position="96"/>
    </location>
</feature>
<keyword evidence="1" id="KW-0472">Membrane</keyword>
<organism evidence="4 5">
    <name type="scientific">Caenorhabditis briggsae</name>
    <dbReference type="NCBI Taxonomy" id="6238"/>
    <lineage>
        <taxon>Eukaryota</taxon>
        <taxon>Metazoa</taxon>
        <taxon>Ecdysozoa</taxon>
        <taxon>Nematoda</taxon>
        <taxon>Chromadorea</taxon>
        <taxon>Rhabditida</taxon>
        <taxon>Rhabditina</taxon>
        <taxon>Rhabditomorpha</taxon>
        <taxon>Rhabditoidea</taxon>
        <taxon>Rhabditidae</taxon>
        <taxon>Peloderinae</taxon>
        <taxon>Caenorhabditis</taxon>
    </lineage>
</organism>